<sequence>MSQTTIAKRAVAMFAVATAVFSLAACGANSSDKNTSSSNDVQIINIAGVTGKKPYTYVDGDNYTGYDFELLKKIDEKLPQYEFKYTALAQDALLTGLQSGKYDAATCSFYGTAERFKTFDYSENPTGLSDARLIIRSDEKDINSLEDLAKSGKKLAPIPTDDARYTLISQYNEEHPNNKIEFEGATEKSATVADVLKAVGAGKYDAAIYPYTSFQSIKDELDLDLTTTDSIGLFPTVFLYHKGDSTAKLRKDIDKVLDDFRQDGTLSKLSEKWYGEDVFSLPGADKVDSVIYWE</sequence>
<reference evidence="5" key="2">
    <citation type="submission" date="2019-11" db="EMBL/GenBank/DDBJ databases">
        <authorList>
            <person name="Feng L."/>
        </authorList>
    </citation>
    <scope>NUCLEOTIDE SEQUENCE</scope>
    <source>
        <strain evidence="5">BdentiumLFYP24</strain>
    </source>
</reference>
<dbReference type="SMART" id="SM00062">
    <property type="entry name" value="PBPb"/>
    <property type="match status" value="1"/>
</dbReference>
<evidence type="ECO:0000256" key="2">
    <source>
        <dbReference type="SAM" id="SignalP"/>
    </source>
</evidence>
<evidence type="ECO:0000259" key="3">
    <source>
        <dbReference type="SMART" id="SM00062"/>
    </source>
</evidence>
<evidence type="ECO:0000313" key="6">
    <source>
        <dbReference type="Proteomes" id="UP000429211"/>
    </source>
</evidence>
<evidence type="ECO:0000256" key="1">
    <source>
        <dbReference type="ARBA" id="ARBA00022729"/>
    </source>
</evidence>
<keyword evidence="1 2" id="KW-0732">Signal</keyword>
<dbReference type="PANTHER" id="PTHR35936:SF19">
    <property type="entry name" value="AMINO-ACID-BINDING PROTEIN YXEM-RELATED"/>
    <property type="match status" value="1"/>
</dbReference>
<reference evidence="4 6" key="1">
    <citation type="journal article" date="2019" name="Nat. Med.">
        <title>A library of human gut bacterial isolates paired with longitudinal multiomics data enables mechanistic microbiome research.</title>
        <authorList>
            <person name="Poyet M."/>
            <person name="Groussin M."/>
            <person name="Gibbons S.M."/>
            <person name="Avila-Pacheco J."/>
            <person name="Jiang X."/>
            <person name="Kearney S.M."/>
            <person name="Perrotta A.R."/>
            <person name="Berdy B."/>
            <person name="Zhao S."/>
            <person name="Lieberman T.D."/>
            <person name="Swanson P.K."/>
            <person name="Smith M."/>
            <person name="Roesemann S."/>
            <person name="Alexander J.E."/>
            <person name="Rich S.A."/>
            <person name="Livny J."/>
            <person name="Vlamakis H."/>
            <person name="Clish C."/>
            <person name="Bullock K."/>
            <person name="Deik A."/>
            <person name="Scott J."/>
            <person name="Pierce K.A."/>
            <person name="Xavier R.J."/>
            <person name="Alm E.J."/>
        </authorList>
    </citation>
    <scope>NUCLEOTIDE SEQUENCE [LARGE SCALE GENOMIC DNA]</scope>
    <source>
        <strain evidence="4 6">BIOML-A2</strain>
    </source>
</reference>
<dbReference type="SUPFAM" id="SSF53850">
    <property type="entry name" value="Periplasmic binding protein-like II"/>
    <property type="match status" value="1"/>
</dbReference>
<proteinExistence type="predicted"/>
<feature type="domain" description="Solute-binding protein family 3/N-terminal" evidence="3">
    <location>
        <begin position="46"/>
        <end position="277"/>
    </location>
</feature>
<evidence type="ECO:0000313" key="5">
    <source>
        <dbReference type="EMBL" id="VYT05345.1"/>
    </source>
</evidence>
<dbReference type="EMBL" id="CACRSP010000004">
    <property type="protein sequence ID" value="VYT05345.1"/>
    <property type="molecule type" value="Genomic_DNA"/>
</dbReference>
<dbReference type="InterPro" id="IPR001638">
    <property type="entry name" value="Solute-binding_3/MltF_N"/>
</dbReference>
<dbReference type="RefSeq" id="WP_034522442.1">
    <property type="nucleotide sequence ID" value="NZ_CACRSP010000004.1"/>
</dbReference>
<dbReference type="Gene3D" id="3.40.190.10">
    <property type="entry name" value="Periplasmic binding protein-like II"/>
    <property type="match status" value="2"/>
</dbReference>
<evidence type="ECO:0000313" key="4">
    <source>
        <dbReference type="EMBL" id="KAB7462441.1"/>
    </source>
</evidence>
<accession>A0A6N2TIC9</accession>
<dbReference type="EMBL" id="WDPD01000001">
    <property type="protein sequence ID" value="KAB7462441.1"/>
    <property type="molecule type" value="Genomic_DNA"/>
</dbReference>
<protein>
    <submittedName>
        <fullName evidence="5">Putative amino-acid-binding protein YxeM</fullName>
    </submittedName>
    <submittedName>
        <fullName evidence="4">Transporter substrate-binding domain-containing protein</fullName>
    </submittedName>
</protein>
<dbReference type="PANTHER" id="PTHR35936">
    <property type="entry name" value="MEMBRANE-BOUND LYTIC MUREIN TRANSGLYCOSYLASE F"/>
    <property type="match status" value="1"/>
</dbReference>
<organism evidence="5">
    <name type="scientific">Bifidobacterium dentium</name>
    <dbReference type="NCBI Taxonomy" id="1689"/>
    <lineage>
        <taxon>Bacteria</taxon>
        <taxon>Bacillati</taxon>
        <taxon>Actinomycetota</taxon>
        <taxon>Actinomycetes</taxon>
        <taxon>Bifidobacteriales</taxon>
        <taxon>Bifidobacteriaceae</taxon>
        <taxon>Bifidobacterium</taxon>
    </lineage>
</organism>
<name>A0A6N2TIC9_9BIFI</name>
<dbReference type="Pfam" id="PF00497">
    <property type="entry name" value="SBP_bac_3"/>
    <property type="match status" value="1"/>
</dbReference>
<feature type="signal peptide" evidence="2">
    <location>
        <begin position="1"/>
        <end position="24"/>
    </location>
</feature>
<dbReference type="AlphaFoldDB" id="A0A6N2TIC9"/>
<feature type="chain" id="PRO_5038312432" evidence="2">
    <location>
        <begin position="25"/>
        <end position="294"/>
    </location>
</feature>
<dbReference type="Proteomes" id="UP000429211">
    <property type="component" value="Unassembled WGS sequence"/>
</dbReference>
<gene>
    <name evidence="5" type="primary">yxeM</name>
    <name evidence="5" type="ORF">BDLFYP24_02012</name>
    <name evidence="4" type="ORF">GBB04_01300</name>
</gene>